<organism evidence="2 3">
    <name type="scientific">Actinomadura bangladeshensis</name>
    <dbReference type="NCBI Taxonomy" id="453573"/>
    <lineage>
        <taxon>Bacteria</taxon>
        <taxon>Bacillati</taxon>
        <taxon>Actinomycetota</taxon>
        <taxon>Actinomycetes</taxon>
        <taxon>Streptosporangiales</taxon>
        <taxon>Thermomonosporaceae</taxon>
        <taxon>Actinomadura</taxon>
    </lineage>
</organism>
<comment type="caution">
    <text evidence="2">The sequence shown here is derived from an EMBL/GenBank/DDBJ whole genome shotgun (WGS) entry which is preliminary data.</text>
</comment>
<name>A0A6L9QIN3_9ACTN</name>
<dbReference type="EMBL" id="JAAGLI010000381">
    <property type="protein sequence ID" value="NEA23914.1"/>
    <property type="molecule type" value="Genomic_DNA"/>
</dbReference>
<feature type="compositionally biased region" description="Low complexity" evidence="1">
    <location>
        <begin position="32"/>
        <end position="44"/>
    </location>
</feature>
<protein>
    <submittedName>
        <fullName evidence="2">Uncharacterized protein</fullName>
    </submittedName>
</protein>
<dbReference type="AlphaFoldDB" id="A0A6L9QIN3"/>
<proteinExistence type="predicted"/>
<feature type="region of interest" description="Disordered" evidence="1">
    <location>
        <begin position="1"/>
        <end position="68"/>
    </location>
</feature>
<sequence>MHSAGGSRPHSVASDRTACGSAPVRPLPSIRSTSAGTASGATPSARRKRPSDSLGGAGAPAEKPRRSA</sequence>
<evidence type="ECO:0000313" key="3">
    <source>
        <dbReference type="Proteomes" id="UP000475532"/>
    </source>
</evidence>
<accession>A0A6L9QIN3</accession>
<reference evidence="2 3" key="1">
    <citation type="submission" date="2020-01" db="EMBL/GenBank/DDBJ databases">
        <title>Insect and environment-associated Actinomycetes.</title>
        <authorList>
            <person name="Currrie C."/>
            <person name="Chevrette M."/>
            <person name="Carlson C."/>
            <person name="Stubbendieck R."/>
            <person name="Wendt-Pienkowski E."/>
        </authorList>
    </citation>
    <scope>NUCLEOTIDE SEQUENCE [LARGE SCALE GENOMIC DNA]</scope>
    <source>
        <strain evidence="2 3">SID10258</strain>
    </source>
</reference>
<dbReference type="Proteomes" id="UP000475532">
    <property type="component" value="Unassembled WGS sequence"/>
</dbReference>
<evidence type="ECO:0000313" key="2">
    <source>
        <dbReference type="EMBL" id="NEA23914.1"/>
    </source>
</evidence>
<gene>
    <name evidence="2" type="ORF">G3I70_15665</name>
</gene>
<evidence type="ECO:0000256" key="1">
    <source>
        <dbReference type="SAM" id="MobiDB-lite"/>
    </source>
</evidence>